<dbReference type="RefSeq" id="WP_184128662.1">
    <property type="nucleotide sequence ID" value="NZ_JACHFL010000002.1"/>
</dbReference>
<gene>
    <name evidence="6" type="ORF">HNQ08_001307</name>
</gene>
<evidence type="ECO:0000259" key="5">
    <source>
        <dbReference type="PROSITE" id="PS50893"/>
    </source>
</evidence>
<reference evidence="6 7" key="1">
    <citation type="submission" date="2020-08" db="EMBL/GenBank/DDBJ databases">
        <title>Genomic Encyclopedia of Type Strains, Phase IV (KMG-IV): sequencing the most valuable type-strain genomes for metagenomic binning, comparative biology and taxonomic classification.</title>
        <authorList>
            <person name="Goeker M."/>
        </authorList>
    </citation>
    <scope>NUCLEOTIDE SEQUENCE [LARGE SCALE GENOMIC DNA]</scope>
    <source>
        <strain evidence="6 7">DSM 27939</strain>
    </source>
</reference>
<proteinExistence type="inferred from homology"/>
<dbReference type="PANTHER" id="PTHR43335">
    <property type="entry name" value="ABC TRANSPORTER, ATP-BINDING PROTEIN"/>
    <property type="match status" value="1"/>
</dbReference>
<feature type="domain" description="ABC transporter" evidence="5">
    <location>
        <begin position="4"/>
        <end position="229"/>
    </location>
</feature>
<comment type="caution">
    <text evidence="6">The sequence shown here is derived from an EMBL/GenBank/DDBJ whole genome shotgun (WGS) entry which is preliminary data.</text>
</comment>
<evidence type="ECO:0000256" key="1">
    <source>
        <dbReference type="ARBA" id="ARBA00005417"/>
    </source>
</evidence>
<evidence type="ECO:0000256" key="2">
    <source>
        <dbReference type="ARBA" id="ARBA00022448"/>
    </source>
</evidence>
<dbReference type="InterPro" id="IPR003439">
    <property type="entry name" value="ABC_transporter-like_ATP-bd"/>
</dbReference>
<evidence type="ECO:0000256" key="3">
    <source>
        <dbReference type="ARBA" id="ARBA00022741"/>
    </source>
</evidence>
<dbReference type="SUPFAM" id="SSF52540">
    <property type="entry name" value="P-loop containing nucleoside triphosphate hydrolases"/>
    <property type="match status" value="1"/>
</dbReference>
<keyword evidence="3" id="KW-0547">Nucleotide-binding</keyword>
<protein>
    <submittedName>
        <fullName evidence="6">ABC-2 type transport system ATP-binding protein</fullName>
    </submittedName>
</protein>
<dbReference type="InterPro" id="IPR027417">
    <property type="entry name" value="P-loop_NTPase"/>
</dbReference>
<keyword evidence="4 6" id="KW-0067">ATP-binding</keyword>
<dbReference type="SMART" id="SM00382">
    <property type="entry name" value="AAA"/>
    <property type="match status" value="1"/>
</dbReference>
<dbReference type="GO" id="GO:0005524">
    <property type="term" value="F:ATP binding"/>
    <property type="evidence" value="ECO:0007669"/>
    <property type="project" value="UniProtKB-KW"/>
</dbReference>
<dbReference type="PROSITE" id="PS50893">
    <property type="entry name" value="ABC_TRANSPORTER_2"/>
    <property type="match status" value="1"/>
</dbReference>
<comment type="similarity">
    <text evidence="1">Belongs to the ABC transporter superfamily.</text>
</comment>
<keyword evidence="7" id="KW-1185">Reference proteome</keyword>
<dbReference type="AlphaFoldDB" id="A0A7W8NFQ9"/>
<name>A0A7W8NFQ9_9DEIO</name>
<dbReference type="Proteomes" id="UP000552709">
    <property type="component" value="Unassembled WGS sequence"/>
</dbReference>
<dbReference type="GO" id="GO:0016887">
    <property type="term" value="F:ATP hydrolysis activity"/>
    <property type="evidence" value="ECO:0007669"/>
    <property type="project" value="InterPro"/>
</dbReference>
<dbReference type="Gene3D" id="3.40.50.300">
    <property type="entry name" value="P-loop containing nucleotide triphosphate hydrolases"/>
    <property type="match status" value="1"/>
</dbReference>
<organism evidence="6 7">
    <name type="scientific">Deinococcus humi</name>
    <dbReference type="NCBI Taxonomy" id="662880"/>
    <lineage>
        <taxon>Bacteria</taxon>
        <taxon>Thermotogati</taxon>
        <taxon>Deinococcota</taxon>
        <taxon>Deinococci</taxon>
        <taxon>Deinococcales</taxon>
        <taxon>Deinococcaceae</taxon>
        <taxon>Deinococcus</taxon>
    </lineage>
</organism>
<evidence type="ECO:0000256" key="4">
    <source>
        <dbReference type="ARBA" id="ARBA00022840"/>
    </source>
</evidence>
<evidence type="ECO:0000313" key="7">
    <source>
        <dbReference type="Proteomes" id="UP000552709"/>
    </source>
</evidence>
<dbReference type="PANTHER" id="PTHR43335:SF4">
    <property type="entry name" value="ABC TRANSPORTER, ATP-BINDING PROTEIN"/>
    <property type="match status" value="1"/>
</dbReference>
<dbReference type="CDD" id="cd03230">
    <property type="entry name" value="ABC_DR_subfamily_A"/>
    <property type="match status" value="1"/>
</dbReference>
<evidence type="ECO:0000313" key="6">
    <source>
        <dbReference type="EMBL" id="MBB5362222.1"/>
    </source>
</evidence>
<accession>A0A7W8NFQ9</accession>
<dbReference type="EMBL" id="JACHFL010000002">
    <property type="protein sequence ID" value="MBB5362222.1"/>
    <property type="molecule type" value="Genomic_DNA"/>
</dbReference>
<dbReference type="Pfam" id="PF00005">
    <property type="entry name" value="ABC_tran"/>
    <property type="match status" value="1"/>
</dbReference>
<dbReference type="InterPro" id="IPR003593">
    <property type="entry name" value="AAA+_ATPase"/>
</dbReference>
<sequence>MNAIETTDLSKLYAPGVGLQALNLSVAAGEVFGFIGPNGAGKTTAIRTLMGFLRPSGGSGRILGHDIWQERVAVHRWVGYLPGEVHLGRDHTARELMSRSCRLRGGASNAYGLEVARRLELRLDARLGTLSKGNRQKVGLTLALMHRPDLLVLDEPTDGLDPLVQETVLGLLREAQSEGRTVFLSSHVLSEIERIAGRVGIIRRGELIRVEGVQTLKASLPQQVALRFARPPTVDLAALDGMSGGVADGLEFRGQWRGGPDPLIRALAGESLTSLSLTPSTLEDAFMDEYRSEPARAEVPHVA</sequence>
<keyword evidence="2" id="KW-0813">Transport</keyword>